<keyword evidence="2" id="KW-1185">Reference proteome</keyword>
<dbReference type="EMBL" id="JAWDGP010004246">
    <property type="protein sequence ID" value="KAK3766238.1"/>
    <property type="molecule type" value="Genomic_DNA"/>
</dbReference>
<organism evidence="1 2">
    <name type="scientific">Elysia crispata</name>
    <name type="common">lettuce slug</name>
    <dbReference type="NCBI Taxonomy" id="231223"/>
    <lineage>
        <taxon>Eukaryota</taxon>
        <taxon>Metazoa</taxon>
        <taxon>Spiralia</taxon>
        <taxon>Lophotrochozoa</taxon>
        <taxon>Mollusca</taxon>
        <taxon>Gastropoda</taxon>
        <taxon>Heterobranchia</taxon>
        <taxon>Euthyneura</taxon>
        <taxon>Panpulmonata</taxon>
        <taxon>Sacoglossa</taxon>
        <taxon>Placobranchoidea</taxon>
        <taxon>Plakobranchidae</taxon>
        <taxon>Elysia</taxon>
    </lineage>
</organism>
<accession>A0AAE0ZB71</accession>
<evidence type="ECO:0000313" key="2">
    <source>
        <dbReference type="Proteomes" id="UP001283361"/>
    </source>
</evidence>
<comment type="caution">
    <text evidence="1">The sequence shown here is derived from an EMBL/GenBank/DDBJ whole genome shotgun (WGS) entry which is preliminary data.</text>
</comment>
<dbReference type="AlphaFoldDB" id="A0AAE0ZB71"/>
<reference evidence="1" key="1">
    <citation type="journal article" date="2023" name="G3 (Bethesda)">
        <title>A reference genome for the long-term kleptoplast-retaining sea slug Elysia crispata morphotype clarki.</title>
        <authorList>
            <person name="Eastman K.E."/>
            <person name="Pendleton A.L."/>
            <person name="Shaikh M.A."/>
            <person name="Suttiyut T."/>
            <person name="Ogas R."/>
            <person name="Tomko P."/>
            <person name="Gavelis G."/>
            <person name="Widhalm J.R."/>
            <person name="Wisecaver J.H."/>
        </authorList>
    </citation>
    <scope>NUCLEOTIDE SEQUENCE</scope>
    <source>
        <strain evidence="1">ECLA1</strain>
    </source>
</reference>
<sequence length="86" mass="9636">MNKKPKPIFIRTILTQHSLRQFTSGTATYSKAPSAIHQVRLGYGRVPLVQCMLTTSDQCHPAKAWRGPAQDYHILESSRSAQSQPD</sequence>
<evidence type="ECO:0000313" key="1">
    <source>
        <dbReference type="EMBL" id="KAK3766238.1"/>
    </source>
</evidence>
<gene>
    <name evidence="1" type="ORF">RRG08_017679</name>
</gene>
<proteinExistence type="predicted"/>
<dbReference type="Proteomes" id="UP001283361">
    <property type="component" value="Unassembled WGS sequence"/>
</dbReference>
<protein>
    <submittedName>
        <fullName evidence="1">Uncharacterized protein</fullName>
    </submittedName>
</protein>
<name>A0AAE0ZB71_9GAST</name>